<dbReference type="EMBL" id="JAOZEV010000008">
    <property type="protein sequence ID" value="MCV9933030.1"/>
    <property type="molecule type" value="Genomic_DNA"/>
</dbReference>
<keyword evidence="2" id="KW-1185">Reference proteome</keyword>
<proteinExistence type="predicted"/>
<gene>
    <name evidence="1" type="ORF">OIU80_12125</name>
</gene>
<accession>A0A9X2ZP52</accession>
<comment type="caution">
    <text evidence="1">The sequence shown here is derived from an EMBL/GenBank/DDBJ whole genome shotgun (WGS) entry which is preliminary data.</text>
</comment>
<reference evidence="1" key="1">
    <citation type="submission" date="2022-10" db="EMBL/GenBank/DDBJ databases">
        <title>Two novel species of Flavobacterium.</title>
        <authorList>
            <person name="Liu Q."/>
            <person name="Xin Y.-H."/>
        </authorList>
    </citation>
    <scope>NUCLEOTIDE SEQUENCE</scope>
    <source>
        <strain evidence="1">LS1R47</strain>
    </source>
</reference>
<dbReference type="AlphaFoldDB" id="A0A9X2ZP52"/>
<organism evidence="1 2">
    <name type="scientific">Flavobacterium frigoritolerans</name>
    <dbReference type="NCBI Taxonomy" id="2987686"/>
    <lineage>
        <taxon>Bacteria</taxon>
        <taxon>Pseudomonadati</taxon>
        <taxon>Bacteroidota</taxon>
        <taxon>Flavobacteriia</taxon>
        <taxon>Flavobacteriales</taxon>
        <taxon>Flavobacteriaceae</taxon>
        <taxon>Flavobacterium</taxon>
    </lineage>
</organism>
<protein>
    <submittedName>
        <fullName evidence="1">Uncharacterized protein</fullName>
    </submittedName>
</protein>
<sequence length="76" mass="8926">MDFSEDDEYDGDAVLFQQGYDMDVIEVQPGDTFEIDDDCKGQVNREETQYKLIKIKKSRERNRMNGMRTTTKQVIP</sequence>
<dbReference type="RefSeq" id="WP_264287267.1">
    <property type="nucleotide sequence ID" value="NZ_JAOZEV010000008.1"/>
</dbReference>
<evidence type="ECO:0000313" key="1">
    <source>
        <dbReference type="EMBL" id="MCV9933030.1"/>
    </source>
</evidence>
<evidence type="ECO:0000313" key="2">
    <source>
        <dbReference type="Proteomes" id="UP001151133"/>
    </source>
</evidence>
<dbReference type="Proteomes" id="UP001151133">
    <property type="component" value="Unassembled WGS sequence"/>
</dbReference>
<name>A0A9X2ZP52_9FLAO</name>